<dbReference type="Proteomes" id="UP000319004">
    <property type="component" value="Chromosome"/>
</dbReference>
<dbReference type="PANTHER" id="PTHR36109:SF2">
    <property type="entry name" value="MEMBRANE PROTEIN"/>
    <property type="match status" value="1"/>
</dbReference>
<dbReference type="InterPro" id="IPR052948">
    <property type="entry name" value="Low_temp-induced_all0457"/>
</dbReference>
<organism evidence="2 3">
    <name type="scientific">Stieleria neptunia</name>
    <dbReference type="NCBI Taxonomy" id="2527979"/>
    <lineage>
        <taxon>Bacteria</taxon>
        <taxon>Pseudomonadati</taxon>
        <taxon>Planctomycetota</taxon>
        <taxon>Planctomycetia</taxon>
        <taxon>Pirellulales</taxon>
        <taxon>Pirellulaceae</taxon>
        <taxon>Stieleria</taxon>
    </lineage>
</organism>
<keyword evidence="3" id="KW-1185">Reference proteome</keyword>
<accession>A0A518HXI0</accession>
<gene>
    <name evidence="2" type="ORF">Enr13x_54420</name>
</gene>
<dbReference type="PANTHER" id="PTHR36109">
    <property type="entry name" value="MEMBRANE PROTEIN-RELATED"/>
    <property type="match status" value="1"/>
</dbReference>
<dbReference type="AlphaFoldDB" id="A0A518HXI0"/>
<evidence type="ECO:0000313" key="3">
    <source>
        <dbReference type="Proteomes" id="UP000319004"/>
    </source>
</evidence>
<sequence length="162" mass="16835">MTSNCLIAEFNNEQDFRTAIEVLEKAHFTEDEVSTVKHADDESLSELDAAEDTTPVSPSSEKTAAASTLAGGTLGAALGSMTLMGPLLVAGPIFGMAAGAVGGGLLGAVESWGVDDRVAESYEAKVRNGARLLIITGDDIRLADAESMLKTTGPTSLETFQR</sequence>
<evidence type="ECO:0000313" key="2">
    <source>
        <dbReference type="EMBL" id="QDV45563.1"/>
    </source>
</evidence>
<feature type="region of interest" description="Disordered" evidence="1">
    <location>
        <begin position="33"/>
        <end position="64"/>
    </location>
</feature>
<dbReference type="OrthoDB" id="280679at2"/>
<name>A0A518HXI0_9BACT</name>
<feature type="compositionally biased region" description="Acidic residues" evidence="1">
    <location>
        <begin position="42"/>
        <end position="51"/>
    </location>
</feature>
<reference evidence="2 3" key="1">
    <citation type="submission" date="2019-03" db="EMBL/GenBank/DDBJ databases">
        <title>Deep-cultivation of Planctomycetes and their phenomic and genomic characterization uncovers novel biology.</title>
        <authorList>
            <person name="Wiegand S."/>
            <person name="Jogler M."/>
            <person name="Boedeker C."/>
            <person name="Pinto D."/>
            <person name="Vollmers J."/>
            <person name="Rivas-Marin E."/>
            <person name="Kohn T."/>
            <person name="Peeters S.H."/>
            <person name="Heuer A."/>
            <person name="Rast P."/>
            <person name="Oberbeckmann S."/>
            <person name="Bunk B."/>
            <person name="Jeske O."/>
            <person name="Meyerdierks A."/>
            <person name="Storesund J.E."/>
            <person name="Kallscheuer N."/>
            <person name="Luecker S."/>
            <person name="Lage O.M."/>
            <person name="Pohl T."/>
            <person name="Merkel B.J."/>
            <person name="Hornburger P."/>
            <person name="Mueller R.-W."/>
            <person name="Bruemmer F."/>
            <person name="Labrenz M."/>
            <person name="Spormann A.M."/>
            <person name="Op den Camp H."/>
            <person name="Overmann J."/>
            <person name="Amann R."/>
            <person name="Jetten M.S.M."/>
            <person name="Mascher T."/>
            <person name="Medema M.H."/>
            <person name="Devos D.P."/>
            <person name="Kaster A.-K."/>
            <person name="Ovreas L."/>
            <person name="Rohde M."/>
            <person name="Galperin M.Y."/>
            <person name="Jogler C."/>
        </authorList>
    </citation>
    <scope>NUCLEOTIDE SEQUENCE [LARGE SCALE GENOMIC DNA]</scope>
    <source>
        <strain evidence="2 3">Enr13</strain>
    </source>
</reference>
<dbReference type="Pfam" id="PF06897">
    <property type="entry name" value="DUF1269"/>
    <property type="match status" value="1"/>
</dbReference>
<dbReference type="InterPro" id="IPR009200">
    <property type="entry name" value="DUF1269_membrane"/>
</dbReference>
<dbReference type="EMBL" id="CP037423">
    <property type="protein sequence ID" value="QDV45563.1"/>
    <property type="molecule type" value="Genomic_DNA"/>
</dbReference>
<dbReference type="RefSeq" id="WP_145389786.1">
    <property type="nucleotide sequence ID" value="NZ_CP037423.1"/>
</dbReference>
<proteinExistence type="predicted"/>
<evidence type="ECO:0000256" key="1">
    <source>
        <dbReference type="SAM" id="MobiDB-lite"/>
    </source>
</evidence>
<dbReference type="KEGG" id="snep:Enr13x_54420"/>
<protein>
    <recommendedName>
        <fullName evidence="4">DUF1269 domain-containing protein</fullName>
    </recommendedName>
</protein>
<evidence type="ECO:0008006" key="4">
    <source>
        <dbReference type="Google" id="ProtNLM"/>
    </source>
</evidence>